<feature type="transmembrane region" description="Helical" evidence="1">
    <location>
        <begin position="230"/>
        <end position="252"/>
    </location>
</feature>
<sequence length="253" mass="29575">MYHIKNTLKLLRSKPSTYLIIHYSSQSLFDEVENAYSPRITSIVVMFFENRQTTNFSLHAIAEELDIPRENVEEEYDQIEKALLERFFGFAQNHFDKCWLHWNMRNTVFGFEHLEHRFRVLVKKEPPTIPFDNRVNVSDILKYNYGPDYAPDPRMLKLMEINGTRDPRFLTGEEEASAFGRKEFIRMNSSTISKVEFFRYVLERASKGKLKTAGRSLPVRMDRALESRPARVVAFISAMIGIPAGLFALFSLF</sequence>
<evidence type="ECO:0000313" key="3">
    <source>
        <dbReference type="Proteomes" id="UP000186997"/>
    </source>
</evidence>
<dbReference type="AlphaFoldDB" id="A0A1R3WY17"/>
<organism evidence="2 3">
    <name type="scientific">Yoonia rosea</name>
    <dbReference type="NCBI Taxonomy" id="287098"/>
    <lineage>
        <taxon>Bacteria</taxon>
        <taxon>Pseudomonadati</taxon>
        <taxon>Pseudomonadota</taxon>
        <taxon>Alphaproteobacteria</taxon>
        <taxon>Rhodobacterales</taxon>
        <taxon>Paracoccaceae</taxon>
        <taxon>Yoonia</taxon>
    </lineage>
</organism>
<reference evidence="3" key="1">
    <citation type="submission" date="2017-01" db="EMBL/GenBank/DDBJ databases">
        <authorList>
            <person name="Varghese N."/>
            <person name="Submissions S."/>
        </authorList>
    </citation>
    <scope>NUCLEOTIDE SEQUENCE [LARGE SCALE GENOMIC DNA]</scope>
    <source>
        <strain evidence="3">DSM 29591</strain>
    </source>
</reference>
<dbReference type="EMBL" id="FTPR01000001">
    <property type="protein sequence ID" value="SIT83088.1"/>
    <property type="molecule type" value="Genomic_DNA"/>
</dbReference>
<proteinExistence type="predicted"/>
<keyword evidence="1" id="KW-0812">Transmembrane</keyword>
<keyword evidence="1" id="KW-0472">Membrane</keyword>
<evidence type="ECO:0000313" key="2">
    <source>
        <dbReference type="EMBL" id="SIT83088.1"/>
    </source>
</evidence>
<gene>
    <name evidence="2" type="ORF">SAMN05421665_1598</name>
</gene>
<evidence type="ECO:0000256" key="1">
    <source>
        <dbReference type="SAM" id="Phobius"/>
    </source>
</evidence>
<dbReference type="RefSeq" id="WP_076659094.1">
    <property type="nucleotide sequence ID" value="NZ_FTPR01000001.1"/>
</dbReference>
<dbReference type="Proteomes" id="UP000186997">
    <property type="component" value="Unassembled WGS sequence"/>
</dbReference>
<dbReference type="OrthoDB" id="7889003at2"/>
<protein>
    <submittedName>
        <fullName evidence="2">Uncharacterized protein</fullName>
    </submittedName>
</protein>
<name>A0A1R3WY17_9RHOB</name>
<accession>A0A1R3WY17</accession>
<keyword evidence="1" id="KW-1133">Transmembrane helix</keyword>
<keyword evidence="3" id="KW-1185">Reference proteome</keyword>